<evidence type="ECO:0000256" key="1">
    <source>
        <dbReference type="SAM" id="MobiDB-lite"/>
    </source>
</evidence>
<dbReference type="EMBL" id="JAHIBW010000007">
    <property type="protein sequence ID" value="KAG7309049.1"/>
    <property type="molecule type" value="Genomic_DNA"/>
</dbReference>
<dbReference type="Proteomes" id="UP000823941">
    <property type="component" value="Chromosome 7"/>
</dbReference>
<protein>
    <submittedName>
        <fullName evidence="2">Uncharacterized protein</fullName>
    </submittedName>
</protein>
<feature type="region of interest" description="Disordered" evidence="1">
    <location>
        <begin position="39"/>
        <end position="69"/>
    </location>
</feature>
<keyword evidence="3" id="KW-1185">Reference proteome</keyword>
<name>A0ABQ7QVH1_PLUXY</name>
<gene>
    <name evidence="2" type="ORF">JYU34_004925</name>
</gene>
<reference evidence="2 3" key="1">
    <citation type="submission" date="2021-06" db="EMBL/GenBank/DDBJ databases">
        <title>A haploid diamondback moth (Plutella xylostella L.) genome assembly resolves 31 chromosomes and identifies a diamide resistance mutation.</title>
        <authorList>
            <person name="Ward C.M."/>
            <person name="Perry K.D."/>
            <person name="Baker G."/>
            <person name="Powis K."/>
            <person name="Heckel D.G."/>
            <person name="Baxter S.W."/>
        </authorList>
    </citation>
    <scope>NUCLEOTIDE SEQUENCE [LARGE SCALE GENOMIC DNA]</scope>
    <source>
        <strain evidence="2 3">LV</strain>
        <tissue evidence="2">Single pupa</tissue>
    </source>
</reference>
<sequence>MTTRSFRLEKGKSWLDTLIVLAQSPGLRPPLFTRRHRQMMSSLPLHTSPRSGRAPPMRKHANLSLPVLD</sequence>
<comment type="caution">
    <text evidence="2">The sequence shown here is derived from an EMBL/GenBank/DDBJ whole genome shotgun (WGS) entry which is preliminary data.</text>
</comment>
<feature type="compositionally biased region" description="Polar residues" evidence="1">
    <location>
        <begin position="39"/>
        <end position="50"/>
    </location>
</feature>
<evidence type="ECO:0000313" key="3">
    <source>
        <dbReference type="Proteomes" id="UP000823941"/>
    </source>
</evidence>
<accession>A0ABQ7QVH1</accession>
<evidence type="ECO:0000313" key="2">
    <source>
        <dbReference type="EMBL" id="KAG7309049.1"/>
    </source>
</evidence>
<organism evidence="2 3">
    <name type="scientific">Plutella xylostella</name>
    <name type="common">Diamondback moth</name>
    <name type="synonym">Plutella maculipennis</name>
    <dbReference type="NCBI Taxonomy" id="51655"/>
    <lineage>
        <taxon>Eukaryota</taxon>
        <taxon>Metazoa</taxon>
        <taxon>Ecdysozoa</taxon>
        <taxon>Arthropoda</taxon>
        <taxon>Hexapoda</taxon>
        <taxon>Insecta</taxon>
        <taxon>Pterygota</taxon>
        <taxon>Neoptera</taxon>
        <taxon>Endopterygota</taxon>
        <taxon>Lepidoptera</taxon>
        <taxon>Glossata</taxon>
        <taxon>Ditrysia</taxon>
        <taxon>Yponomeutoidea</taxon>
        <taxon>Plutellidae</taxon>
        <taxon>Plutella</taxon>
    </lineage>
</organism>
<proteinExistence type="predicted"/>